<dbReference type="RefSeq" id="WP_010950685.1">
    <property type="nucleotide sequence ID" value="NC_008769.1"/>
</dbReference>
<dbReference type="HOGENOM" id="CLU_2494522_0_0_11"/>
<proteinExistence type="predicted"/>
<evidence type="ECO:0000313" key="2">
    <source>
        <dbReference type="Proteomes" id="UP000001472"/>
    </source>
</evidence>
<accession>A0A0H3M880</accession>
<dbReference type="Proteomes" id="UP000001472">
    <property type="component" value="Chromosome"/>
</dbReference>
<evidence type="ECO:0000313" key="1">
    <source>
        <dbReference type="EMBL" id="CAL72279.1"/>
    </source>
</evidence>
<dbReference type="AlphaFoldDB" id="A0A0H3M880"/>
<reference evidence="1 2" key="1">
    <citation type="journal article" date="2007" name="Proc. Natl. Acad. Sci. U.S.A.">
        <title>Genome plasticity of BCG and impact on vaccine efficacy.</title>
        <authorList>
            <person name="Brosch R."/>
            <person name="Gordon S.V."/>
            <person name="Garnier T."/>
            <person name="Eiglmeier K."/>
            <person name="Frigui W."/>
            <person name="Valenti P."/>
            <person name="Dos Santos S."/>
            <person name="Duthoy S."/>
            <person name="Lacroix C."/>
            <person name="Garcia-Pelayo C."/>
            <person name="Inwald J.K."/>
            <person name="Golby P."/>
            <person name="Garcia J.N."/>
            <person name="Hewinson R.G."/>
            <person name="Behr M.A."/>
            <person name="Quail M.A."/>
            <person name="Churcher C."/>
            <person name="Barrell B.G."/>
            <person name="Parkhill J."/>
            <person name="Cole S.T."/>
        </authorList>
    </citation>
    <scope>NUCLEOTIDE SEQUENCE [LARGE SCALE GENOMIC DNA]</scope>
    <source>
        <strain evidence="2">BCG / Pasteur 1173P2</strain>
    </source>
</reference>
<dbReference type="KEGG" id="mbb:BCG_2291c"/>
<gene>
    <name evidence="1" type="ordered locus">BCG_2291c</name>
</gene>
<dbReference type="EMBL" id="AM408590">
    <property type="protein sequence ID" value="CAL72279.1"/>
    <property type="molecule type" value="Genomic_DNA"/>
</dbReference>
<name>A0A0H3M880_MYCBP</name>
<sequence length="105" mass="11064">MSIARSAQPIGWISCPPKGGSSCCRCGGGYTHMFCVSAWTGLVVDLQAEQVRSVVTERLRRRIGRGAPILAGTLAPGVGLAAQNREFRQFTGRSAPPSATIAFGE</sequence>
<organism evidence="1 2">
    <name type="scientific">Mycobacterium bovis (strain BCG / Pasteur 1173P2)</name>
    <dbReference type="NCBI Taxonomy" id="410289"/>
    <lineage>
        <taxon>Bacteria</taxon>
        <taxon>Bacillati</taxon>
        <taxon>Actinomycetota</taxon>
        <taxon>Actinomycetes</taxon>
        <taxon>Mycobacteriales</taxon>
        <taxon>Mycobacteriaceae</taxon>
        <taxon>Mycobacterium</taxon>
        <taxon>Mycobacterium tuberculosis complex</taxon>
    </lineage>
</organism>
<evidence type="ECO:0008006" key="3">
    <source>
        <dbReference type="Google" id="ProtNLM"/>
    </source>
</evidence>
<protein>
    <recommendedName>
        <fullName evidence="3">Toxin MazF8</fullName>
    </recommendedName>
</protein>